<organism evidence="1">
    <name type="scientific">Gulosibacter sediminis</name>
    <dbReference type="NCBI Taxonomy" id="1729695"/>
    <lineage>
        <taxon>Bacteria</taxon>
        <taxon>Bacillati</taxon>
        <taxon>Actinomycetota</taxon>
        <taxon>Actinomycetes</taxon>
        <taxon>Micrococcales</taxon>
        <taxon>Microbacteriaceae</taxon>
        <taxon>Gulosibacter</taxon>
    </lineage>
</organism>
<sequence length="138" mass="15216">MLAMGAWAIRRRATRCNERSRRLKTAGIVTTGKVTDARERASQFSNGTFMQATVQFVDDDGVPRWAKGVMVGQVREGTGLEARYLRGEVDRSGGCEIAPNKKFVKGYELLLQGNETSGPQLVLRVGRLCVDVSGRGRR</sequence>
<protein>
    <submittedName>
        <fullName evidence="1">Uncharacterized protein</fullName>
    </submittedName>
</protein>
<reference evidence="1" key="1">
    <citation type="submission" date="2022-05" db="EMBL/GenBank/DDBJ databases">
        <title>Complete genome sequence of toluene-degrading Gulosibacter sediminis strain ACHW.36C.</title>
        <authorList>
            <person name="Wai A.C."/>
            <person name="Lai G.K."/>
            <person name="Griffin S.D."/>
            <person name="Leung F.C."/>
        </authorList>
    </citation>
    <scope>NUCLEOTIDE SEQUENCE [LARGE SCALE GENOMIC DNA]</scope>
    <source>
        <strain evidence="1">ACHW.36C</strain>
    </source>
</reference>
<evidence type="ECO:0000313" key="1">
    <source>
        <dbReference type="EMBL" id="UQN15886.1"/>
    </source>
</evidence>
<gene>
    <name evidence="1" type="ORF">M3M28_05405</name>
</gene>
<dbReference type="EMBL" id="CP097160">
    <property type="protein sequence ID" value="UQN15886.1"/>
    <property type="molecule type" value="Genomic_DNA"/>
</dbReference>
<proteinExistence type="predicted"/>
<accession>A0ABY4MZM0</accession>
<name>A0ABY4MZM0_9MICO</name>